<feature type="non-terminal residue" evidence="1">
    <location>
        <position position="1"/>
    </location>
</feature>
<name>A0A811UIK2_CERCA</name>
<evidence type="ECO:0000313" key="1">
    <source>
        <dbReference type="EMBL" id="CAD6998829.1"/>
    </source>
</evidence>
<organism evidence="1 2">
    <name type="scientific">Ceratitis capitata</name>
    <name type="common">Mediterranean fruit fly</name>
    <name type="synonym">Tephritis capitata</name>
    <dbReference type="NCBI Taxonomy" id="7213"/>
    <lineage>
        <taxon>Eukaryota</taxon>
        <taxon>Metazoa</taxon>
        <taxon>Ecdysozoa</taxon>
        <taxon>Arthropoda</taxon>
        <taxon>Hexapoda</taxon>
        <taxon>Insecta</taxon>
        <taxon>Pterygota</taxon>
        <taxon>Neoptera</taxon>
        <taxon>Endopterygota</taxon>
        <taxon>Diptera</taxon>
        <taxon>Brachycera</taxon>
        <taxon>Muscomorpha</taxon>
        <taxon>Tephritoidea</taxon>
        <taxon>Tephritidae</taxon>
        <taxon>Ceratitis</taxon>
        <taxon>Ceratitis</taxon>
    </lineage>
</organism>
<keyword evidence="2" id="KW-1185">Reference proteome</keyword>
<gene>
    <name evidence="1" type="ORF">CCAP1982_LOCUS7378</name>
</gene>
<dbReference type="Proteomes" id="UP000606786">
    <property type="component" value="Unassembled WGS sequence"/>
</dbReference>
<feature type="non-terminal residue" evidence="1">
    <location>
        <position position="51"/>
    </location>
</feature>
<protein>
    <submittedName>
        <fullName evidence="1">(Mediterranean fruit fly) hypothetical protein</fullName>
    </submittedName>
</protein>
<proteinExistence type="predicted"/>
<sequence>RHFVIRPYDIHIEQKAHDNRLALSHDEHVPAYGPCNATSALYSIREINFRL</sequence>
<evidence type="ECO:0000313" key="2">
    <source>
        <dbReference type="Proteomes" id="UP000606786"/>
    </source>
</evidence>
<reference evidence="1" key="1">
    <citation type="submission" date="2020-11" db="EMBL/GenBank/DDBJ databases">
        <authorList>
            <person name="Whitehead M."/>
        </authorList>
    </citation>
    <scope>NUCLEOTIDE SEQUENCE</scope>
    <source>
        <strain evidence="1">EGII</strain>
    </source>
</reference>
<accession>A0A811UIK2</accession>
<dbReference type="EMBL" id="CAJHJT010000012">
    <property type="protein sequence ID" value="CAD6998829.1"/>
    <property type="molecule type" value="Genomic_DNA"/>
</dbReference>
<comment type="caution">
    <text evidence="1">The sequence shown here is derived from an EMBL/GenBank/DDBJ whole genome shotgun (WGS) entry which is preliminary data.</text>
</comment>
<dbReference type="AlphaFoldDB" id="A0A811UIK2"/>